<gene>
    <name evidence="1" type="ORF">DPMN_064478</name>
</gene>
<keyword evidence="2" id="KW-1185">Reference proteome</keyword>
<name>A0A9D4HL34_DREPO</name>
<protein>
    <submittedName>
        <fullName evidence="1">Uncharacterized protein</fullName>
    </submittedName>
</protein>
<organism evidence="1 2">
    <name type="scientific">Dreissena polymorpha</name>
    <name type="common">Zebra mussel</name>
    <name type="synonym">Mytilus polymorpha</name>
    <dbReference type="NCBI Taxonomy" id="45954"/>
    <lineage>
        <taxon>Eukaryota</taxon>
        <taxon>Metazoa</taxon>
        <taxon>Spiralia</taxon>
        <taxon>Lophotrochozoa</taxon>
        <taxon>Mollusca</taxon>
        <taxon>Bivalvia</taxon>
        <taxon>Autobranchia</taxon>
        <taxon>Heteroconchia</taxon>
        <taxon>Euheterodonta</taxon>
        <taxon>Imparidentia</taxon>
        <taxon>Neoheterodontei</taxon>
        <taxon>Myida</taxon>
        <taxon>Dreissenoidea</taxon>
        <taxon>Dreissenidae</taxon>
        <taxon>Dreissena</taxon>
    </lineage>
</organism>
<dbReference type="EMBL" id="JAIWYP010000013">
    <property type="protein sequence ID" value="KAH3721549.1"/>
    <property type="molecule type" value="Genomic_DNA"/>
</dbReference>
<evidence type="ECO:0000313" key="2">
    <source>
        <dbReference type="Proteomes" id="UP000828390"/>
    </source>
</evidence>
<dbReference type="AlphaFoldDB" id="A0A9D4HL34"/>
<sequence>MPVCHDNKFMVLELTVGKREHDEDCQVLKSRRILREKPKSRQLQRKKLRLNHDNTTSKRRQLARSSCTWNQRKKYLLQKGKEDRPTSRLHIQTLEENEHLLECDVFNGSVTSSVEARTIFHPYVHVVYKNKILFEPDQSQSERIENPLNEMCYLTADHADNLATRQENIACGKKSGMDLFTNDECGLFPMSSLTSETLLSDEFDAFFFILSSAVLLLP</sequence>
<evidence type="ECO:0000313" key="1">
    <source>
        <dbReference type="EMBL" id="KAH3721549.1"/>
    </source>
</evidence>
<accession>A0A9D4HL34</accession>
<comment type="caution">
    <text evidence="1">The sequence shown here is derived from an EMBL/GenBank/DDBJ whole genome shotgun (WGS) entry which is preliminary data.</text>
</comment>
<dbReference type="Proteomes" id="UP000828390">
    <property type="component" value="Unassembled WGS sequence"/>
</dbReference>
<reference evidence="1" key="2">
    <citation type="submission" date="2020-11" db="EMBL/GenBank/DDBJ databases">
        <authorList>
            <person name="McCartney M.A."/>
            <person name="Auch B."/>
            <person name="Kono T."/>
            <person name="Mallez S."/>
            <person name="Becker A."/>
            <person name="Gohl D.M."/>
            <person name="Silverstein K.A.T."/>
            <person name="Koren S."/>
            <person name="Bechman K.B."/>
            <person name="Herman A."/>
            <person name="Abrahante J.E."/>
            <person name="Garbe J."/>
        </authorList>
    </citation>
    <scope>NUCLEOTIDE SEQUENCE</scope>
    <source>
        <strain evidence="1">Duluth1</strain>
        <tissue evidence="1">Whole animal</tissue>
    </source>
</reference>
<proteinExistence type="predicted"/>
<reference evidence="1" key="1">
    <citation type="journal article" date="2019" name="bioRxiv">
        <title>The Genome of the Zebra Mussel, Dreissena polymorpha: A Resource for Invasive Species Research.</title>
        <authorList>
            <person name="McCartney M.A."/>
            <person name="Auch B."/>
            <person name="Kono T."/>
            <person name="Mallez S."/>
            <person name="Zhang Y."/>
            <person name="Obille A."/>
            <person name="Becker A."/>
            <person name="Abrahante J.E."/>
            <person name="Garbe J."/>
            <person name="Badalamenti J.P."/>
            <person name="Herman A."/>
            <person name="Mangelson H."/>
            <person name="Liachko I."/>
            <person name="Sullivan S."/>
            <person name="Sone E.D."/>
            <person name="Koren S."/>
            <person name="Silverstein K.A.T."/>
            <person name="Beckman K.B."/>
            <person name="Gohl D.M."/>
        </authorList>
    </citation>
    <scope>NUCLEOTIDE SEQUENCE</scope>
    <source>
        <strain evidence="1">Duluth1</strain>
        <tissue evidence="1">Whole animal</tissue>
    </source>
</reference>